<comment type="caution">
    <text evidence="2">The sequence shown here is derived from an EMBL/GenBank/DDBJ whole genome shotgun (WGS) entry which is preliminary data.</text>
</comment>
<accession>A0A7X0F5C0</accession>
<dbReference type="InterPro" id="IPR011928">
    <property type="entry name" value="Phage_phiJL001_Gp84"/>
</dbReference>
<organism evidence="2 3">
    <name type="scientific">Aminobacter aganoensis</name>
    <dbReference type="NCBI Taxonomy" id="83264"/>
    <lineage>
        <taxon>Bacteria</taxon>
        <taxon>Pseudomonadati</taxon>
        <taxon>Pseudomonadota</taxon>
        <taxon>Alphaproteobacteria</taxon>
        <taxon>Hyphomicrobiales</taxon>
        <taxon>Phyllobacteriaceae</taxon>
        <taxon>Aminobacter</taxon>
    </lineage>
</organism>
<evidence type="ECO:0000313" key="2">
    <source>
        <dbReference type="EMBL" id="MBB6353396.1"/>
    </source>
</evidence>
<dbReference type="Pfam" id="PF09356">
    <property type="entry name" value="Phage_BR0599"/>
    <property type="match status" value="1"/>
</dbReference>
<reference evidence="2 3" key="1">
    <citation type="submission" date="2020-08" db="EMBL/GenBank/DDBJ databases">
        <title>Genomic Encyclopedia of Type Strains, Phase IV (KMG-IV): sequencing the most valuable type-strain genomes for metagenomic binning, comparative biology and taxonomic classification.</title>
        <authorList>
            <person name="Goeker M."/>
        </authorList>
    </citation>
    <scope>NUCLEOTIDE SEQUENCE [LARGE SCALE GENOMIC DNA]</scope>
    <source>
        <strain evidence="2 3">DSM 7051</strain>
    </source>
</reference>
<evidence type="ECO:0000259" key="1">
    <source>
        <dbReference type="Pfam" id="PF09356"/>
    </source>
</evidence>
<protein>
    <submittedName>
        <fullName evidence="2">Putative phage protein (TIGR02218 family)</fullName>
    </submittedName>
</protein>
<proteinExistence type="predicted"/>
<dbReference type="Pfam" id="PF09931">
    <property type="entry name" value="Phage_phiJL001_Gp84_N"/>
    <property type="match status" value="1"/>
</dbReference>
<dbReference type="Proteomes" id="UP000536262">
    <property type="component" value="Unassembled WGS sequence"/>
</dbReference>
<name>A0A7X0F5C0_9HYPH</name>
<sequence length="295" mass="31011">MTMPVELADHLGRAVTSVCHCWRLTRKDGVVSGYTDHDRPLAFDGTTFEPGSGLSASEARSSLGLAVDTVDVEGALSSDRIRDDDIAAGLYDSATVETFLVNWIAPGQFALLRTATVGKITRSDQRFVAELESATHAVDQVRGRYVSRSCDAELGDQRCGVALNQPQFSGSGTVLAAAEPDMLTVSGLNGFAPGWFGHGTLTWTSGTRAGRSERIVDHRRDGLGVTLVMGSHAGSPASAGDGFSVRAGCDKTFATCKAKFSNALSFRGFPHLPGNDAGYAYVTEGGNFDGGPVVS</sequence>
<dbReference type="AlphaFoldDB" id="A0A7X0F5C0"/>
<feature type="domain" description="Bacteriophage phiJL001 Gp84 C-terminal" evidence="1">
    <location>
        <begin position="194"/>
        <end position="276"/>
    </location>
</feature>
<dbReference type="NCBIfam" id="TIGR02218">
    <property type="entry name" value="phg_TIGR02218"/>
    <property type="match status" value="1"/>
</dbReference>
<gene>
    <name evidence="2" type="ORF">GGR00_001164</name>
</gene>
<keyword evidence="3" id="KW-1185">Reference proteome</keyword>
<dbReference type="InterPro" id="IPR018964">
    <property type="entry name" value="Phage_phiJL001_Gp84_C"/>
</dbReference>
<evidence type="ECO:0000313" key="3">
    <source>
        <dbReference type="Proteomes" id="UP000536262"/>
    </source>
</evidence>
<dbReference type="EMBL" id="JACHOU010000002">
    <property type="protein sequence ID" value="MBB6353396.1"/>
    <property type="molecule type" value="Genomic_DNA"/>
</dbReference>